<feature type="transmembrane region" description="Helical" evidence="6">
    <location>
        <begin position="257"/>
        <end position="278"/>
    </location>
</feature>
<dbReference type="GO" id="GO:0005576">
    <property type="term" value="C:extracellular region"/>
    <property type="evidence" value="ECO:0007669"/>
    <property type="project" value="TreeGrafter"/>
</dbReference>
<reference evidence="7 8" key="1">
    <citation type="journal article" date="2009" name="Int. J. Syst. Evol. Microbiol.">
        <title>Nocardioides caeni sp. nov., isolated from wastewater.</title>
        <authorList>
            <person name="Yoon J.H."/>
            <person name="Kang S.J."/>
            <person name="Park S."/>
            <person name="Kim W."/>
            <person name="Oh T.K."/>
        </authorList>
    </citation>
    <scope>NUCLEOTIDE SEQUENCE [LARGE SCALE GENOMIC DNA]</scope>
    <source>
        <strain evidence="7 8">DSM 23134</strain>
    </source>
</reference>
<dbReference type="PANTHER" id="PTHR39344">
    <property type="entry name" value="UPF0182 PROTEIN SLL1060"/>
    <property type="match status" value="1"/>
</dbReference>
<evidence type="ECO:0000256" key="6">
    <source>
        <dbReference type="SAM" id="Phobius"/>
    </source>
</evidence>
<feature type="transmembrane region" description="Helical" evidence="6">
    <location>
        <begin position="117"/>
        <end position="137"/>
    </location>
</feature>
<dbReference type="Proteomes" id="UP000307087">
    <property type="component" value="Unassembled WGS sequence"/>
</dbReference>
<evidence type="ECO:0000313" key="7">
    <source>
        <dbReference type="EMBL" id="THV18290.1"/>
    </source>
</evidence>
<evidence type="ECO:0000256" key="3">
    <source>
        <dbReference type="ARBA" id="ARBA00022989"/>
    </source>
</evidence>
<feature type="region of interest" description="Disordered" evidence="5">
    <location>
        <begin position="892"/>
        <end position="921"/>
    </location>
</feature>
<dbReference type="Pfam" id="PF03699">
    <property type="entry name" value="UPF0182"/>
    <property type="match status" value="1"/>
</dbReference>
<evidence type="ECO:0000313" key="8">
    <source>
        <dbReference type="Proteomes" id="UP000307087"/>
    </source>
</evidence>
<feature type="compositionally biased region" description="Acidic residues" evidence="5">
    <location>
        <begin position="983"/>
        <end position="996"/>
    </location>
</feature>
<dbReference type="RefSeq" id="WP_136561005.1">
    <property type="nucleotide sequence ID" value="NZ_STGW01000001.1"/>
</dbReference>
<protein>
    <submittedName>
        <fullName evidence="7">UPF0182 family protein</fullName>
    </submittedName>
</protein>
<evidence type="ECO:0000256" key="1">
    <source>
        <dbReference type="ARBA" id="ARBA00022475"/>
    </source>
</evidence>
<keyword evidence="4 6" id="KW-0472">Membrane</keyword>
<keyword evidence="2 6" id="KW-0812">Transmembrane</keyword>
<feature type="transmembrane region" description="Helical" evidence="6">
    <location>
        <begin position="64"/>
        <end position="90"/>
    </location>
</feature>
<dbReference type="OrthoDB" id="9763654at2"/>
<name>A0A4S8NMW6_9ACTN</name>
<feature type="transmembrane region" description="Helical" evidence="6">
    <location>
        <begin position="21"/>
        <end position="44"/>
    </location>
</feature>
<feature type="transmembrane region" description="Helical" evidence="6">
    <location>
        <begin position="290"/>
        <end position="309"/>
    </location>
</feature>
<evidence type="ECO:0000256" key="4">
    <source>
        <dbReference type="ARBA" id="ARBA00023136"/>
    </source>
</evidence>
<proteinExistence type="predicted"/>
<dbReference type="GO" id="GO:0016020">
    <property type="term" value="C:membrane"/>
    <property type="evidence" value="ECO:0007669"/>
    <property type="project" value="InterPro"/>
</dbReference>
<keyword evidence="3 6" id="KW-1133">Transmembrane helix</keyword>
<feature type="region of interest" description="Disordered" evidence="5">
    <location>
        <begin position="973"/>
        <end position="996"/>
    </location>
</feature>
<gene>
    <name evidence="7" type="ORF">E9934_01235</name>
</gene>
<accession>A0A4S8NMW6</accession>
<dbReference type="EMBL" id="STGW01000001">
    <property type="protein sequence ID" value="THV18290.1"/>
    <property type="molecule type" value="Genomic_DNA"/>
</dbReference>
<dbReference type="PANTHER" id="PTHR39344:SF1">
    <property type="entry name" value="UPF0182 PROTEIN SLL1060"/>
    <property type="match status" value="1"/>
</dbReference>
<keyword evidence="8" id="KW-1185">Reference proteome</keyword>
<dbReference type="InterPro" id="IPR005372">
    <property type="entry name" value="UPF0182"/>
</dbReference>
<comment type="caution">
    <text evidence="7">The sequence shown here is derived from an EMBL/GenBank/DDBJ whole genome shotgun (WGS) entry which is preliminary data.</text>
</comment>
<organism evidence="7 8">
    <name type="scientific">Nocardioides caeni</name>
    <dbReference type="NCBI Taxonomy" id="574700"/>
    <lineage>
        <taxon>Bacteria</taxon>
        <taxon>Bacillati</taxon>
        <taxon>Actinomycetota</taxon>
        <taxon>Actinomycetes</taxon>
        <taxon>Propionibacteriales</taxon>
        <taxon>Nocardioidaceae</taxon>
        <taxon>Nocardioides</taxon>
    </lineage>
</organism>
<feature type="transmembrane region" description="Helical" evidence="6">
    <location>
        <begin position="171"/>
        <end position="197"/>
    </location>
</feature>
<evidence type="ECO:0000256" key="2">
    <source>
        <dbReference type="ARBA" id="ARBA00022692"/>
    </source>
</evidence>
<sequence>MSDLFDEDPDRPAPERPGRRARAAVITGVVLLVGFFLLTAFASIYTDRLWYKEVGYTSVFSTMLWTKVGLFLVFGGFMAAAVATSMHLAYRFRPLFRMSGGDASVERYRDAVTPIRGWLLAAVALVVGAFAGTSAIGQWRTYLLWRNGTDFDQKDAYFKKDIGFYVFDLPWWNFVVDFALAVAVVSLLATAVVHYLFGGIRLQQTHDRLSGAAQVQLSVLLGCFVLAKSVDYWFDRFDLVTDDHKLFTGMNYTGENALLPARNILVGVALICAVLFFLNIWRRTWQLPSVGLALLALSAVLLGMIWPAIVQNFQVRPSEADKESSYIQENIDSTREAYGLSDIETTPYQGTPTENQTPKDGANVLAQLTNTPVVDPKQVREIFQQRQQFRAYYSVAGVLDVDRYTIDGKEVPLVLGVRELDQSGLNASDQNWSNLHTVYTHGEGLIAAYAERVSSDVANGRIVWAEGISSDGTDGASDLTDAEEFETRVYFGEMSPSYSVVGKASGGNDVELGLANIADPEATPAEQRTTYDGAGGVPVGSAFNQLMYAIKFGEPNFLLSGRVNDSSKVIYNRKPAERVEKVAPWLTVDGDPYPAVVDGRIQWIVDGYTTTDRYPNAQRESFETMVEDSLQQDTGLQTIPTDEVNYVRSAVKATVDAYDGTVDLYEWDEEDPILQTWMKAFPGTVKDRSEIGDELMEHLRYPEDMFKVQRYQLARYHVTDAGDFYSGQDRWEVPEDPTVSRQVFQPPYRLFSTAADGTNDWSLTSVFVPYRKGTLAGYLQVNSDALSPEFGKLQVLEMTDQNAQGPGQVANQMQNDDVVRSALTAFRVNNSTPPQFGNLLTLPAGDGLIYVQPVYAIRSSGSSNFPILQFVIVKYGEEVGIAGSLPEALGNALGVDLDTGQGTDPEPGGEPDPGGEPQPGEELTLDEQIAEALRDAEAAFAAAETAQAANDTVTWAEELEKAQAAVEKAIRLADQRDGAETPAADDEAAADGEAAE</sequence>
<keyword evidence="1" id="KW-1003">Cell membrane</keyword>
<evidence type="ECO:0000256" key="5">
    <source>
        <dbReference type="SAM" id="MobiDB-lite"/>
    </source>
</evidence>
<dbReference type="AlphaFoldDB" id="A0A4S8NMW6"/>